<keyword evidence="1" id="KW-0732">Signal</keyword>
<accession>A0ABW4LJG3</accession>
<feature type="chain" id="PRO_5046322617" evidence="1">
    <location>
        <begin position="27"/>
        <end position="141"/>
    </location>
</feature>
<comment type="caution">
    <text evidence="2">The sequence shown here is derived from an EMBL/GenBank/DDBJ whole genome shotgun (WGS) entry which is preliminary data.</text>
</comment>
<evidence type="ECO:0000313" key="3">
    <source>
        <dbReference type="Proteomes" id="UP001597347"/>
    </source>
</evidence>
<gene>
    <name evidence="2" type="ORF">ACFSBI_14165</name>
</gene>
<name>A0ABW4LJG3_9MICO</name>
<proteinExistence type="predicted"/>
<evidence type="ECO:0000256" key="1">
    <source>
        <dbReference type="SAM" id="SignalP"/>
    </source>
</evidence>
<evidence type="ECO:0000313" key="2">
    <source>
        <dbReference type="EMBL" id="MFD1722697.1"/>
    </source>
</evidence>
<organism evidence="2 3">
    <name type="scientific">Amnibacterium endophyticum</name>
    <dbReference type="NCBI Taxonomy" id="2109337"/>
    <lineage>
        <taxon>Bacteria</taxon>
        <taxon>Bacillati</taxon>
        <taxon>Actinomycetota</taxon>
        <taxon>Actinomycetes</taxon>
        <taxon>Micrococcales</taxon>
        <taxon>Microbacteriaceae</taxon>
        <taxon>Amnibacterium</taxon>
    </lineage>
</organism>
<sequence length="141" mass="14123">MRAAPVAAALALAVALAGCSASPLVAHRRGGTAADPAALLKAWSTPATQPGWLPEDATRIRWVASTRGGADRAAAVLEARSAGPLPDSCTALPDGRGAAIGAAWAPQRVPAEVRRCGNWAVTAIDGGYYGWTPVDAAAATG</sequence>
<protein>
    <submittedName>
        <fullName evidence="2">Uncharacterized protein</fullName>
    </submittedName>
</protein>
<dbReference type="PROSITE" id="PS51257">
    <property type="entry name" value="PROKAR_LIPOPROTEIN"/>
    <property type="match status" value="1"/>
</dbReference>
<reference evidence="3" key="1">
    <citation type="journal article" date="2019" name="Int. J. Syst. Evol. Microbiol.">
        <title>The Global Catalogue of Microorganisms (GCM) 10K type strain sequencing project: providing services to taxonomists for standard genome sequencing and annotation.</title>
        <authorList>
            <consortium name="The Broad Institute Genomics Platform"/>
            <consortium name="The Broad Institute Genome Sequencing Center for Infectious Disease"/>
            <person name="Wu L."/>
            <person name="Ma J."/>
        </authorList>
    </citation>
    <scope>NUCLEOTIDE SEQUENCE [LARGE SCALE GENOMIC DNA]</scope>
    <source>
        <strain evidence="3">CGMCC 1.12471</strain>
    </source>
</reference>
<dbReference type="EMBL" id="JBHUEA010000025">
    <property type="protein sequence ID" value="MFD1722697.1"/>
    <property type="molecule type" value="Genomic_DNA"/>
</dbReference>
<dbReference type="Proteomes" id="UP001597347">
    <property type="component" value="Unassembled WGS sequence"/>
</dbReference>
<dbReference type="RefSeq" id="WP_377936033.1">
    <property type="nucleotide sequence ID" value="NZ_JBHUEA010000025.1"/>
</dbReference>
<feature type="signal peptide" evidence="1">
    <location>
        <begin position="1"/>
        <end position="26"/>
    </location>
</feature>
<keyword evidence="3" id="KW-1185">Reference proteome</keyword>